<protein>
    <recommendedName>
        <fullName evidence="3">HEAT repeat domain-containing protein</fullName>
    </recommendedName>
</protein>
<organism evidence="1 2">
    <name type="scientific">Runella rosea</name>
    <dbReference type="NCBI Taxonomy" id="2259595"/>
    <lineage>
        <taxon>Bacteria</taxon>
        <taxon>Pseudomonadati</taxon>
        <taxon>Bacteroidota</taxon>
        <taxon>Cytophagia</taxon>
        <taxon>Cytophagales</taxon>
        <taxon>Spirosomataceae</taxon>
        <taxon>Runella</taxon>
    </lineage>
</organism>
<proteinExistence type="predicted"/>
<dbReference type="Gene3D" id="1.25.10.10">
    <property type="entry name" value="Leucine-rich Repeat Variant"/>
    <property type="match status" value="1"/>
</dbReference>
<evidence type="ECO:0000313" key="1">
    <source>
        <dbReference type="EMBL" id="AXE20004.1"/>
    </source>
</evidence>
<dbReference type="PROSITE" id="PS50077">
    <property type="entry name" value="HEAT_REPEAT"/>
    <property type="match status" value="1"/>
</dbReference>
<dbReference type="KEGG" id="run:DR864_20755"/>
<dbReference type="Proteomes" id="UP000251993">
    <property type="component" value="Chromosome"/>
</dbReference>
<dbReference type="EMBL" id="CP030850">
    <property type="protein sequence ID" value="AXE20004.1"/>
    <property type="molecule type" value="Genomic_DNA"/>
</dbReference>
<evidence type="ECO:0000313" key="2">
    <source>
        <dbReference type="Proteomes" id="UP000251993"/>
    </source>
</evidence>
<dbReference type="InterPro" id="IPR011989">
    <property type="entry name" value="ARM-like"/>
</dbReference>
<dbReference type="Pfam" id="PF13646">
    <property type="entry name" value="HEAT_2"/>
    <property type="match status" value="1"/>
</dbReference>
<reference evidence="1 2" key="1">
    <citation type="submission" date="2018-07" db="EMBL/GenBank/DDBJ databases">
        <title>Genome sequencing of Runella.</title>
        <authorList>
            <person name="Baek M.-G."/>
            <person name="Yi H."/>
        </authorList>
    </citation>
    <scope>NUCLEOTIDE SEQUENCE [LARGE SCALE GENOMIC DNA]</scope>
    <source>
        <strain evidence="1 2">HYN0085</strain>
    </source>
</reference>
<keyword evidence="2" id="KW-1185">Reference proteome</keyword>
<sequence length="302" mass="34432">MLNEQIITDYLMGHLSEAERIVFEQRLTSDPVLRKEVEELRRVWQDLQNAEAETDDEMDALFYRSLQGEKMLETTIVALKPQPWLTYLKYAAAVAGVAITFWLGRQSAPTQIEYRTITARPPVPKSIDRQQSLPETVAETVNLTNQPKKKPKEETISQQIATLRREMKMTQELVILSLLKDQSASERLKGLNYAAALNNPKPAVIQALIKTLREDESLNVRLSTIETLERFKQTDEVKKVLVNQLTQTSEPTEQTTLIETLVRMRVKESLPIFEQLQKDEKVDRSVRLLAGSGIGELAMIAD</sequence>
<dbReference type="InterPro" id="IPR016024">
    <property type="entry name" value="ARM-type_fold"/>
</dbReference>
<dbReference type="InterPro" id="IPR021133">
    <property type="entry name" value="HEAT_type_2"/>
</dbReference>
<dbReference type="RefSeq" id="WP_114068770.1">
    <property type="nucleotide sequence ID" value="NZ_CP030850.1"/>
</dbReference>
<name>A0A344TMY3_9BACT</name>
<dbReference type="Gene3D" id="1.10.10.1320">
    <property type="entry name" value="Anti-sigma factor, zinc-finger domain"/>
    <property type="match status" value="1"/>
</dbReference>
<gene>
    <name evidence="1" type="ORF">DR864_20755</name>
</gene>
<dbReference type="SUPFAM" id="SSF48371">
    <property type="entry name" value="ARM repeat"/>
    <property type="match status" value="1"/>
</dbReference>
<evidence type="ECO:0008006" key="3">
    <source>
        <dbReference type="Google" id="ProtNLM"/>
    </source>
</evidence>
<dbReference type="OrthoDB" id="943949at2"/>
<dbReference type="AlphaFoldDB" id="A0A344TMY3"/>
<accession>A0A344TMY3</accession>
<dbReference type="InterPro" id="IPR041916">
    <property type="entry name" value="Anti_sigma_zinc_sf"/>
</dbReference>